<organism evidence="1 2">
    <name type="scientific">Parelaphostrongylus tenuis</name>
    <name type="common">Meningeal worm</name>
    <dbReference type="NCBI Taxonomy" id="148309"/>
    <lineage>
        <taxon>Eukaryota</taxon>
        <taxon>Metazoa</taxon>
        <taxon>Ecdysozoa</taxon>
        <taxon>Nematoda</taxon>
        <taxon>Chromadorea</taxon>
        <taxon>Rhabditida</taxon>
        <taxon>Rhabditina</taxon>
        <taxon>Rhabditomorpha</taxon>
        <taxon>Strongyloidea</taxon>
        <taxon>Metastrongylidae</taxon>
        <taxon>Parelaphostrongylus</taxon>
    </lineage>
</organism>
<gene>
    <name evidence="1" type="ORF">KIN20_026984</name>
</gene>
<comment type="caution">
    <text evidence="1">The sequence shown here is derived from an EMBL/GenBank/DDBJ whole genome shotgun (WGS) entry which is preliminary data.</text>
</comment>
<reference evidence="1" key="1">
    <citation type="submission" date="2021-06" db="EMBL/GenBank/DDBJ databases">
        <title>Parelaphostrongylus tenuis whole genome reference sequence.</title>
        <authorList>
            <person name="Garwood T.J."/>
            <person name="Larsen P.A."/>
            <person name="Fountain-Jones N.M."/>
            <person name="Garbe J.R."/>
            <person name="Macchietto M.G."/>
            <person name="Kania S.A."/>
            <person name="Gerhold R.W."/>
            <person name="Richards J.E."/>
            <person name="Wolf T.M."/>
        </authorList>
    </citation>
    <scope>NUCLEOTIDE SEQUENCE</scope>
    <source>
        <strain evidence="1">MNPRO001-30</strain>
        <tissue evidence="1">Meninges</tissue>
    </source>
</reference>
<protein>
    <submittedName>
        <fullName evidence="1">Uncharacterized protein</fullName>
    </submittedName>
</protein>
<dbReference type="AlphaFoldDB" id="A0AAD5QYZ8"/>
<name>A0AAD5QYZ8_PARTN</name>
<dbReference type="Proteomes" id="UP001196413">
    <property type="component" value="Unassembled WGS sequence"/>
</dbReference>
<sequence length="58" mass="6470">MLAGKGGFNYLPNKRLHIINHGVCYVLDNGTNFSTAFTSEESIENVTVYLMLHKQPGE</sequence>
<proteinExistence type="predicted"/>
<evidence type="ECO:0000313" key="2">
    <source>
        <dbReference type="Proteomes" id="UP001196413"/>
    </source>
</evidence>
<accession>A0AAD5QYZ8</accession>
<keyword evidence="2" id="KW-1185">Reference proteome</keyword>
<evidence type="ECO:0000313" key="1">
    <source>
        <dbReference type="EMBL" id="KAJ1366344.1"/>
    </source>
</evidence>
<dbReference type="EMBL" id="JAHQIW010005530">
    <property type="protein sequence ID" value="KAJ1366344.1"/>
    <property type="molecule type" value="Genomic_DNA"/>
</dbReference>